<dbReference type="InterPro" id="IPR007110">
    <property type="entry name" value="Ig-like_dom"/>
</dbReference>
<keyword evidence="10" id="KW-0393">Immunoglobulin domain</keyword>
<evidence type="ECO:0000256" key="12">
    <source>
        <dbReference type="SAM" id="Phobius"/>
    </source>
</evidence>
<evidence type="ECO:0000256" key="10">
    <source>
        <dbReference type="ARBA" id="ARBA00023319"/>
    </source>
</evidence>
<comment type="caution">
    <text evidence="14">The sequence shown here is derived from an EMBL/GenBank/DDBJ whole genome shotgun (WGS) entry which is preliminary data.</text>
</comment>
<protein>
    <submittedName>
        <fullName evidence="14">Butyrophilin subfamily 2 member A2-like protein</fullName>
    </submittedName>
</protein>
<dbReference type="Pfam" id="PF07686">
    <property type="entry name" value="V-set"/>
    <property type="match status" value="1"/>
</dbReference>
<evidence type="ECO:0000256" key="3">
    <source>
        <dbReference type="ARBA" id="ARBA00022692"/>
    </source>
</evidence>
<dbReference type="PANTHER" id="PTHR25466">
    <property type="entry name" value="T-LYMPHOCYTE ACTIVATION ANTIGEN"/>
    <property type="match status" value="1"/>
</dbReference>
<evidence type="ECO:0000313" key="15">
    <source>
        <dbReference type="Proteomes" id="UP000290572"/>
    </source>
</evidence>
<reference evidence="14 15" key="1">
    <citation type="submission" date="2018-03" db="EMBL/GenBank/DDBJ databases">
        <title>Draft genome sequence of Rohu Carp (Labeo rohita).</title>
        <authorList>
            <person name="Das P."/>
            <person name="Kushwaha B."/>
            <person name="Joshi C.G."/>
            <person name="Kumar D."/>
            <person name="Nagpure N.S."/>
            <person name="Sahoo L."/>
            <person name="Das S.P."/>
            <person name="Bit A."/>
            <person name="Patnaik S."/>
            <person name="Meher P.K."/>
            <person name="Jayasankar P."/>
            <person name="Koringa P.G."/>
            <person name="Patel N.V."/>
            <person name="Hinsu A.T."/>
            <person name="Kumar R."/>
            <person name="Pandey M."/>
            <person name="Agarwal S."/>
            <person name="Srivastava S."/>
            <person name="Singh M."/>
            <person name="Iquebal M.A."/>
            <person name="Jaiswal S."/>
            <person name="Angadi U.B."/>
            <person name="Kumar N."/>
            <person name="Raza M."/>
            <person name="Shah T.M."/>
            <person name="Rai A."/>
            <person name="Jena J.K."/>
        </authorList>
    </citation>
    <scope>NUCLEOTIDE SEQUENCE [LARGE SCALE GENOMIC DNA]</scope>
    <source>
        <strain evidence="14">DASCIFA01</strain>
        <tissue evidence="14">Testis</tissue>
    </source>
</reference>
<keyword evidence="5 12" id="KW-1133">Transmembrane helix</keyword>
<feature type="coiled-coil region" evidence="11">
    <location>
        <begin position="170"/>
        <end position="197"/>
    </location>
</feature>
<dbReference type="GO" id="GO:0042130">
    <property type="term" value="P:negative regulation of T cell proliferation"/>
    <property type="evidence" value="ECO:0007669"/>
    <property type="project" value="TreeGrafter"/>
</dbReference>
<evidence type="ECO:0000256" key="5">
    <source>
        <dbReference type="ARBA" id="ARBA00022989"/>
    </source>
</evidence>
<dbReference type="InterPro" id="IPR051713">
    <property type="entry name" value="T-cell_Activation_Regulation"/>
</dbReference>
<evidence type="ECO:0000256" key="7">
    <source>
        <dbReference type="ARBA" id="ARBA00023157"/>
    </source>
</evidence>
<evidence type="ECO:0000256" key="2">
    <source>
        <dbReference type="ARBA" id="ARBA00022475"/>
    </source>
</evidence>
<dbReference type="Gene3D" id="2.60.40.10">
    <property type="entry name" value="Immunoglobulins"/>
    <property type="match status" value="1"/>
</dbReference>
<dbReference type="InterPro" id="IPR013106">
    <property type="entry name" value="Ig_V-set"/>
</dbReference>
<evidence type="ECO:0000256" key="11">
    <source>
        <dbReference type="SAM" id="Coils"/>
    </source>
</evidence>
<dbReference type="SUPFAM" id="SSF48726">
    <property type="entry name" value="Immunoglobulin"/>
    <property type="match status" value="1"/>
</dbReference>
<evidence type="ECO:0000256" key="8">
    <source>
        <dbReference type="ARBA" id="ARBA00023170"/>
    </source>
</evidence>
<accession>A0A498LV81</accession>
<keyword evidence="9" id="KW-0325">Glycoprotein</keyword>
<evidence type="ECO:0000259" key="13">
    <source>
        <dbReference type="PROSITE" id="PS50835"/>
    </source>
</evidence>
<keyword evidence="2" id="KW-1003">Cell membrane</keyword>
<dbReference type="GO" id="GO:0071222">
    <property type="term" value="P:cellular response to lipopolysaccharide"/>
    <property type="evidence" value="ECO:0007669"/>
    <property type="project" value="TreeGrafter"/>
</dbReference>
<evidence type="ECO:0000256" key="4">
    <source>
        <dbReference type="ARBA" id="ARBA00022729"/>
    </source>
</evidence>
<dbReference type="InterPro" id="IPR036179">
    <property type="entry name" value="Ig-like_dom_sf"/>
</dbReference>
<keyword evidence="4" id="KW-0732">Signal</keyword>
<keyword evidence="15" id="KW-1185">Reference proteome</keyword>
<dbReference type="FunFam" id="2.60.40.10:FF:000142">
    <property type="entry name" value="V-set domain-containing T-cell activation inhibitor 1"/>
    <property type="match status" value="1"/>
</dbReference>
<dbReference type="EMBL" id="QBIY01013091">
    <property type="protein sequence ID" value="RXN12060.1"/>
    <property type="molecule type" value="Genomic_DNA"/>
</dbReference>
<proteinExistence type="predicted"/>
<keyword evidence="8" id="KW-0675">Receptor</keyword>
<organism evidence="14 15">
    <name type="scientific">Labeo rohita</name>
    <name type="common">Indian major carp</name>
    <name type="synonym">Cyprinus rohita</name>
    <dbReference type="NCBI Taxonomy" id="84645"/>
    <lineage>
        <taxon>Eukaryota</taxon>
        <taxon>Metazoa</taxon>
        <taxon>Chordata</taxon>
        <taxon>Craniata</taxon>
        <taxon>Vertebrata</taxon>
        <taxon>Euteleostomi</taxon>
        <taxon>Actinopterygii</taxon>
        <taxon>Neopterygii</taxon>
        <taxon>Teleostei</taxon>
        <taxon>Ostariophysi</taxon>
        <taxon>Cypriniformes</taxon>
        <taxon>Cyprinidae</taxon>
        <taxon>Labeoninae</taxon>
        <taxon>Labeonini</taxon>
        <taxon>Labeo</taxon>
    </lineage>
</organism>
<dbReference type="PANTHER" id="PTHR25466:SF14">
    <property type="entry name" value="BUTYROPHILIN SUBFAMILY 2 MEMBER A2-LIKE-RELATED"/>
    <property type="match status" value="1"/>
</dbReference>
<feature type="transmembrane region" description="Helical" evidence="12">
    <location>
        <begin position="128"/>
        <end position="154"/>
    </location>
</feature>
<gene>
    <name evidence="14" type="ORF">ROHU_029695</name>
</gene>
<dbReference type="GO" id="GO:0007166">
    <property type="term" value="P:cell surface receptor signaling pathway"/>
    <property type="evidence" value="ECO:0007669"/>
    <property type="project" value="TreeGrafter"/>
</dbReference>
<name>A0A498LV81_LABRO</name>
<dbReference type="Proteomes" id="UP000290572">
    <property type="component" value="Unassembled WGS sequence"/>
</dbReference>
<evidence type="ECO:0000256" key="6">
    <source>
        <dbReference type="ARBA" id="ARBA00023136"/>
    </source>
</evidence>
<dbReference type="GO" id="GO:0009897">
    <property type="term" value="C:external side of plasma membrane"/>
    <property type="evidence" value="ECO:0007669"/>
    <property type="project" value="TreeGrafter"/>
</dbReference>
<keyword evidence="3 12" id="KW-0812">Transmembrane</keyword>
<keyword evidence="7" id="KW-1015">Disulfide bond</keyword>
<dbReference type="GO" id="GO:0031295">
    <property type="term" value="P:T cell costimulation"/>
    <property type="evidence" value="ECO:0007669"/>
    <property type="project" value="TreeGrafter"/>
</dbReference>
<feature type="domain" description="Ig-like" evidence="13">
    <location>
        <begin position="1"/>
        <end position="82"/>
    </location>
</feature>
<evidence type="ECO:0000313" key="14">
    <source>
        <dbReference type="EMBL" id="RXN12060.1"/>
    </source>
</evidence>
<keyword evidence="6 12" id="KW-0472">Membrane</keyword>
<keyword evidence="11" id="KW-0175">Coiled coil</keyword>
<comment type="subcellular location">
    <subcellularLocation>
        <location evidence="1">Cell membrane</location>
        <topology evidence="1">Single-pass type I membrane protein</topology>
    </subcellularLocation>
</comment>
<dbReference type="GO" id="GO:0042102">
    <property type="term" value="P:positive regulation of T cell proliferation"/>
    <property type="evidence" value="ECO:0007669"/>
    <property type="project" value="TreeGrafter"/>
</dbReference>
<dbReference type="GO" id="GO:0006955">
    <property type="term" value="P:immune response"/>
    <property type="evidence" value="ECO:0007669"/>
    <property type="project" value="TreeGrafter"/>
</dbReference>
<sequence length="197" mass="22884">MEELKVQWKRDSETLVHLFQDGESRPESQHQDYYNRAHFFTEEIQHGNFSLLLNNVRAEDKGQYRCKVYSEQDSGENVVEIKYVGVLNEVISCSTLTLLRPLLLIVIVPQKPKGSWNQAPSIGINHAIFSVVFYSETLILPLVAVVVVILLIAAEDYYIKFHEFRYVSSLKVTACKKRELQKSLEKKQRNQIKQKKK</sequence>
<evidence type="ECO:0000256" key="9">
    <source>
        <dbReference type="ARBA" id="ARBA00023180"/>
    </source>
</evidence>
<dbReference type="InterPro" id="IPR013783">
    <property type="entry name" value="Ig-like_fold"/>
</dbReference>
<dbReference type="AlphaFoldDB" id="A0A498LV81"/>
<evidence type="ECO:0000256" key="1">
    <source>
        <dbReference type="ARBA" id="ARBA00004251"/>
    </source>
</evidence>
<dbReference type="PROSITE" id="PS50835">
    <property type="entry name" value="IG_LIKE"/>
    <property type="match status" value="1"/>
</dbReference>